<keyword evidence="1" id="KW-0863">Zinc-finger</keyword>
<dbReference type="AlphaFoldDB" id="A0A811UPL0"/>
<name>A0A811UPL0_CERCA</name>
<evidence type="ECO:0000313" key="3">
    <source>
        <dbReference type="EMBL" id="CAD7000820.1"/>
    </source>
</evidence>
<proteinExistence type="predicted"/>
<organism evidence="3 4">
    <name type="scientific">Ceratitis capitata</name>
    <name type="common">Mediterranean fruit fly</name>
    <name type="synonym">Tephritis capitata</name>
    <dbReference type="NCBI Taxonomy" id="7213"/>
    <lineage>
        <taxon>Eukaryota</taxon>
        <taxon>Metazoa</taxon>
        <taxon>Ecdysozoa</taxon>
        <taxon>Arthropoda</taxon>
        <taxon>Hexapoda</taxon>
        <taxon>Insecta</taxon>
        <taxon>Pterygota</taxon>
        <taxon>Neoptera</taxon>
        <taxon>Endopterygota</taxon>
        <taxon>Diptera</taxon>
        <taxon>Brachycera</taxon>
        <taxon>Muscomorpha</taxon>
        <taxon>Tephritoidea</taxon>
        <taxon>Tephritidae</taxon>
        <taxon>Ceratitis</taxon>
        <taxon>Ceratitis</taxon>
    </lineage>
</organism>
<dbReference type="OrthoDB" id="8117402at2759"/>
<keyword evidence="1" id="KW-0479">Metal-binding</keyword>
<evidence type="ECO:0000259" key="2">
    <source>
        <dbReference type="PROSITE" id="PS50157"/>
    </source>
</evidence>
<dbReference type="FunFam" id="3.30.160.60:FF:004170">
    <property type="match status" value="1"/>
</dbReference>
<evidence type="ECO:0000313" key="4">
    <source>
        <dbReference type="Proteomes" id="UP000606786"/>
    </source>
</evidence>
<sequence>MNKQTQKKFLLRPVRENRLSHYPNHTGVSRHSNTSNVPAQCIISSRRSTSPIASPSTAASYASQANVTSCGKGIAHKHSLMQHNRRHPNSGCIVRTYVCECGKAFFHKNHLMLHQRQHLETKLTLIAFSTAATQTGAMITFLSKLYIKKAEHAVQPAKIAKHASRLGNGYVHWKSSCGII</sequence>
<reference evidence="3" key="1">
    <citation type="submission" date="2020-11" db="EMBL/GenBank/DDBJ databases">
        <authorList>
            <person name="Whitehead M."/>
        </authorList>
    </citation>
    <scope>NUCLEOTIDE SEQUENCE</scope>
    <source>
        <strain evidence="3">EGII</strain>
    </source>
</reference>
<feature type="domain" description="C2H2-type" evidence="2">
    <location>
        <begin position="97"/>
        <end position="123"/>
    </location>
</feature>
<dbReference type="GO" id="GO:0008270">
    <property type="term" value="F:zinc ion binding"/>
    <property type="evidence" value="ECO:0007669"/>
    <property type="project" value="UniProtKB-KW"/>
</dbReference>
<gene>
    <name evidence="3" type="ORF">CCAP1982_LOCUS9295</name>
</gene>
<dbReference type="Proteomes" id="UP000606786">
    <property type="component" value="Unassembled WGS sequence"/>
</dbReference>
<dbReference type="Gene3D" id="3.30.160.60">
    <property type="entry name" value="Classic Zinc Finger"/>
    <property type="match status" value="1"/>
</dbReference>
<dbReference type="InterPro" id="IPR036236">
    <property type="entry name" value="Znf_C2H2_sf"/>
</dbReference>
<accession>A0A811UPL0</accession>
<dbReference type="InterPro" id="IPR013087">
    <property type="entry name" value="Znf_C2H2_type"/>
</dbReference>
<keyword evidence="4" id="KW-1185">Reference proteome</keyword>
<dbReference type="SUPFAM" id="SSF57667">
    <property type="entry name" value="beta-beta-alpha zinc fingers"/>
    <property type="match status" value="1"/>
</dbReference>
<protein>
    <submittedName>
        <fullName evidence="3">(Mediterranean fruit fly) hypothetical protein</fullName>
    </submittedName>
</protein>
<dbReference type="EMBL" id="CAJHJT010000023">
    <property type="protein sequence ID" value="CAD7000820.1"/>
    <property type="molecule type" value="Genomic_DNA"/>
</dbReference>
<comment type="caution">
    <text evidence="3">The sequence shown here is derived from an EMBL/GenBank/DDBJ whole genome shotgun (WGS) entry which is preliminary data.</text>
</comment>
<evidence type="ECO:0000256" key="1">
    <source>
        <dbReference type="PROSITE-ProRule" id="PRU00042"/>
    </source>
</evidence>
<dbReference type="PROSITE" id="PS50157">
    <property type="entry name" value="ZINC_FINGER_C2H2_2"/>
    <property type="match status" value="1"/>
</dbReference>
<keyword evidence="1" id="KW-0862">Zinc</keyword>